<evidence type="ECO:0000256" key="11">
    <source>
        <dbReference type="RuleBase" id="RU363032"/>
    </source>
</evidence>
<gene>
    <name evidence="15" type="ORF">HKD39_13575</name>
</gene>
<keyword evidence="5" id="KW-1003">Cell membrane</keyword>
<dbReference type="InterPro" id="IPR013563">
    <property type="entry name" value="Oligopep_ABC_C"/>
</dbReference>
<feature type="transmembrane region" description="Helical" evidence="11">
    <location>
        <begin position="123"/>
        <end position="144"/>
    </location>
</feature>
<dbReference type="PROSITE" id="PS00211">
    <property type="entry name" value="ABC_TRANSPORTER_1"/>
    <property type="match status" value="1"/>
</dbReference>
<comment type="similarity">
    <text evidence="3">Belongs to the ABC transporter superfamily.</text>
</comment>
<dbReference type="InterPro" id="IPR035906">
    <property type="entry name" value="MetI-like_sf"/>
</dbReference>
<keyword evidence="7" id="KW-0547">Nucleotide-binding</keyword>
<evidence type="ECO:0000256" key="7">
    <source>
        <dbReference type="ARBA" id="ARBA00022741"/>
    </source>
</evidence>
<feature type="domain" description="ABC transmembrane type-1" evidence="14">
    <location>
        <begin position="121"/>
        <end position="308"/>
    </location>
</feature>
<evidence type="ECO:0000256" key="9">
    <source>
        <dbReference type="ARBA" id="ARBA00022989"/>
    </source>
</evidence>
<organism evidence="15 16">
    <name type="scientific">Nakamurella aerolata</name>
    <dbReference type="NCBI Taxonomy" id="1656892"/>
    <lineage>
        <taxon>Bacteria</taxon>
        <taxon>Bacillati</taxon>
        <taxon>Actinomycetota</taxon>
        <taxon>Actinomycetes</taxon>
        <taxon>Nakamurellales</taxon>
        <taxon>Nakamurellaceae</taxon>
        <taxon>Nakamurella</taxon>
    </lineage>
</organism>
<dbReference type="Gene3D" id="3.40.50.300">
    <property type="entry name" value="P-loop containing nucleotide triphosphate hydrolases"/>
    <property type="match status" value="1"/>
</dbReference>
<dbReference type="SUPFAM" id="SSF52540">
    <property type="entry name" value="P-loop containing nucleoside triphosphate hydrolases"/>
    <property type="match status" value="1"/>
</dbReference>
<feature type="transmembrane region" description="Helical" evidence="11">
    <location>
        <begin position="59"/>
        <end position="82"/>
    </location>
</feature>
<evidence type="ECO:0000259" key="14">
    <source>
        <dbReference type="PROSITE" id="PS50928"/>
    </source>
</evidence>
<evidence type="ECO:0000256" key="5">
    <source>
        <dbReference type="ARBA" id="ARBA00022475"/>
    </source>
</evidence>
<dbReference type="CDD" id="cd06261">
    <property type="entry name" value="TM_PBP2"/>
    <property type="match status" value="1"/>
</dbReference>
<dbReference type="InterPro" id="IPR003593">
    <property type="entry name" value="AAA+_ATPase"/>
</dbReference>
<dbReference type="PANTHER" id="PTHR43297">
    <property type="entry name" value="OLIGOPEPTIDE TRANSPORT ATP-BINDING PROTEIN APPD"/>
    <property type="match status" value="1"/>
</dbReference>
<feature type="transmembrane region" description="Helical" evidence="11">
    <location>
        <begin position="242"/>
        <end position="267"/>
    </location>
</feature>
<dbReference type="GO" id="GO:0055085">
    <property type="term" value="P:transmembrane transport"/>
    <property type="evidence" value="ECO:0007669"/>
    <property type="project" value="InterPro"/>
</dbReference>
<dbReference type="SMART" id="SM00382">
    <property type="entry name" value="AAA"/>
    <property type="match status" value="1"/>
</dbReference>
<evidence type="ECO:0000256" key="6">
    <source>
        <dbReference type="ARBA" id="ARBA00022692"/>
    </source>
</evidence>
<dbReference type="InterPro" id="IPR003439">
    <property type="entry name" value="ABC_transporter-like_ATP-bd"/>
</dbReference>
<protein>
    <submittedName>
        <fullName evidence="15">Dipeptide/oligopeptide/nickel ABC transporter permease/ATP-binding protein</fullName>
    </submittedName>
</protein>
<dbReference type="Pfam" id="PF00528">
    <property type="entry name" value="BPD_transp_1"/>
    <property type="match status" value="1"/>
</dbReference>
<feature type="transmembrane region" description="Helical" evidence="11">
    <location>
        <begin position="287"/>
        <end position="308"/>
    </location>
</feature>
<dbReference type="GO" id="GO:0016887">
    <property type="term" value="F:ATP hydrolysis activity"/>
    <property type="evidence" value="ECO:0007669"/>
    <property type="project" value="InterPro"/>
</dbReference>
<comment type="subcellular location">
    <subcellularLocation>
        <location evidence="11">Cell membrane</location>
        <topology evidence="11">Multi-pass membrane protein</topology>
    </subcellularLocation>
    <subcellularLocation>
        <location evidence="2">Cell membrane</location>
        <topology evidence="2">Peripheral membrane protein</topology>
    </subcellularLocation>
    <subcellularLocation>
        <location evidence="1">Membrane</location>
        <topology evidence="1">Multi-pass membrane protein</topology>
    </subcellularLocation>
</comment>
<dbReference type="RefSeq" id="WP_171200429.1">
    <property type="nucleotide sequence ID" value="NZ_JABEND010000008.1"/>
</dbReference>
<dbReference type="GO" id="GO:0005524">
    <property type="term" value="F:ATP binding"/>
    <property type="evidence" value="ECO:0007669"/>
    <property type="project" value="UniProtKB-KW"/>
</dbReference>
<feature type="region of interest" description="Disordered" evidence="12">
    <location>
        <begin position="1"/>
        <end position="21"/>
    </location>
</feature>
<keyword evidence="9 11" id="KW-1133">Transmembrane helix</keyword>
<dbReference type="GO" id="GO:0015833">
    <property type="term" value="P:peptide transport"/>
    <property type="evidence" value="ECO:0007669"/>
    <property type="project" value="InterPro"/>
</dbReference>
<evidence type="ECO:0000313" key="15">
    <source>
        <dbReference type="EMBL" id="NNG36723.1"/>
    </source>
</evidence>
<evidence type="ECO:0000256" key="4">
    <source>
        <dbReference type="ARBA" id="ARBA00022448"/>
    </source>
</evidence>
<comment type="similarity">
    <text evidence="11">Belongs to the binding-protein-dependent transport system permease family.</text>
</comment>
<dbReference type="PROSITE" id="PS50893">
    <property type="entry name" value="ABC_TRANSPORTER_2"/>
    <property type="match status" value="1"/>
</dbReference>
<keyword evidence="16" id="KW-1185">Reference proteome</keyword>
<dbReference type="PANTHER" id="PTHR43297:SF2">
    <property type="entry name" value="DIPEPTIDE TRANSPORT ATP-BINDING PROTEIN DPPD"/>
    <property type="match status" value="1"/>
</dbReference>
<feature type="compositionally biased region" description="Low complexity" evidence="12">
    <location>
        <begin position="352"/>
        <end position="361"/>
    </location>
</feature>
<dbReference type="InterPro" id="IPR017871">
    <property type="entry name" value="ABC_transporter-like_CS"/>
</dbReference>
<keyword evidence="10 11" id="KW-0472">Membrane</keyword>
<dbReference type="PROSITE" id="PS50928">
    <property type="entry name" value="ABC_TM1"/>
    <property type="match status" value="1"/>
</dbReference>
<dbReference type="AlphaFoldDB" id="A0A849AAR7"/>
<evidence type="ECO:0000256" key="2">
    <source>
        <dbReference type="ARBA" id="ARBA00004202"/>
    </source>
</evidence>
<feature type="domain" description="ABC transporter" evidence="13">
    <location>
        <begin position="381"/>
        <end position="631"/>
    </location>
</feature>
<keyword evidence="8 15" id="KW-0067">ATP-binding</keyword>
<name>A0A849AAR7_9ACTN</name>
<dbReference type="Pfam" id="PF12911">
    <property type="entry name" value="OppC_N"/>
    <property type="match status" value="1"/>
</dbReference>
<evidence type="ECO:0000256" key="12">
    <source>
        <dbReference type="SAM" id="MobiDB-lite"/>
    </source>
</evidence>
<evidence type="ECO:0000256" key="3">
    <source>
        <dbReference type="ARBA" id="ARBA00005417"/>
    </source>
</evidence>
<evidence type="ECO:0000256" key="8">
    <source>
        <dbReference type="ARBA" id="ARBA00022840"/>
    </source>
</evidence>
<dbReference type="Gene3D" id="1.10.3720.10">
    <property type="entry name" value="MetI-like"/>
    <property type="match status" value="1"/>
</dbReference>
<feature type="transmembrane region" description="Helical" evidence="11">
    <location>
        <begin position="156"/>
        <end position="180"/>
    </location>
</feature>
<keyword evidence="6 11" id="KW-0812">Transmembrane</keyword>
<feature type="region of interest" description="Disordered" evidence="12">
    <location>
        <begin position="322"/>
        <end position="361"/>
    </location>
</feature>
<proteinExistence type="inferred from homology"/>
<dbReference type="NCBIfam" id="TIGR01727">
    <property type="entry name" value="oligo_HPY"/>
    <property type="match status" value="1"/>
</dbReference>
<evidence type="ECO:0000256" key="1">
    <source>
        <dbReference type="ARBA" id="ARBA00004141"/>
    </source>
</evidence>
<dbReference type="FunFam" id="3.40.50.300:FF:000016">
    <property type="entry name" value="Oligopeptide ABC transporter ATP-binding component"/>
    <property type="match status" value="1"/>
</dbReference>
<evidence type="ECO:0000256" key="10">
    <source>
        <dbReference type="ARBA" id="ARBA00023136"/>
    </source>
</evidence>
<dbReference type="CDD" id="cd03257">
    <property type="entry name" value="ABC_NikE_OppD_transporters"/>
    <property type="match status" value="1"/>
</dbReference>
<dbReference type="InterPro" id="IPR025966">
    <property type="entry name" value="OppC_N"/>
</dbReference>
<dbReference type="InterPro" id="IPR000515">
    <property type="entry name" value="MetI-like"/>
</dbReference>
<dbReference type="InterPro" id="IPR027417">
    <property type="entry name" value="P-loop_NTPase"/>
</dbReference>
<dbReference type="EMBL" id="JABEND010000008">
    <property type="protein sequence ID" value="NNG36723.1"/>
    <property type="molecule type" value="Genomic_DNA"/>
</dbReference>
<comment type="caution">
    <text evidence="15">The sequence shown here is derived from an EMBL/GenBank/DDBJ whole genome shotgun (WGS) entry which is preliminary data.</text>
</comment>
<reference evidence="15 16" key="1">
    <citation type="submission" date="2020-05" db="EMBL/GenBank/DDBJ databases">
        <title>Nakamurella sp. DB0629 isolated from air conditioner.</title>
        <authorList>
            <person name="Kim D.H."/>
            <person name="Kim D.-U."/>
        </authorList>
    </citation>
    <scope>NUCLEOTIDE SEQUENCE [LARGE SCALE GENOMIC DNA]</scope>
    <source>
        <strain evidence="15 16">DB0629</strain>
    </source>
</reference>
<evidence type="ECO:0000313" key="16">
    <source>
        <dbReference type="Proteomes" id="UP000562984"/>
    </source>
</evidence>
<evidence type="ECO:0000259" key="13">
    <source>
        <dbReference type="PROSITE" id="PS50893"/>
    </source>
</evidence>
<dbReference type="Pfam" id="PF08352">
    <property type="entry name" value="oligo_HPY"/>
    <property type="match status" value="1"/>
</dbReference>
<dbReference type="Pfam" id="PF00005">
    <property type="entry name" value="ABC_tran"/>
    <property type="match status" value="1"/>
</dbReference>
<dbReference type="GO" id="GO:0005886">
    <property type="term" value="C:plasma membrane"/>
    <property type="evidence" value="ECO:0007669"/>
    <property type="project" value="UniProtKB-SubCell"/>
</dbReference>
<dbReference type="Proteomes" id="UP000562984">
    <property type="component" value="Unassembled WGS sequence"/>
</dbReference>
<keyword evidence="4 11" id="KW-0813">Transport</keyword>
<dbReference type="InterPro" id="IPR050388">
    <property type="entry name" value="ABC_Ni/Peptide_Import"/>
</dbReference>
<sequence>MTSQATGLIPDPTAGSLDPDNTTVAVGAVGAGDSGEPAAPARDSQQRRRGFVRRFVRKPVAMTAFCWLVIVVLGCVFAPLLAPYGPEDQDLMAALSTPSAAHPLGAGELGLDVLSRLLYGGRITLLGVLISCTVFAVLGVLAGMIAGFRGGWVDRLVMWLANLAFALPAVIILLVVLAIFPNNETAAMVALGILGAPGLARIVRSVTLGLREELYVKAARLSGLGTGTILRRHLLPRLAGPIIVQVSLFGAAAVGLETGLGFLGLGVTTATWGTLAAEANSRLADQPWLLVPTGFVIITFILALGLLGDGIRDTLAERYSLQPSKKRRRRRSAPADGAAVRPDAHRQRKARPAAAASAAADSTADAAGRATDVDGAPDPLLQVDGLTVAFPNQDGCELTVVQDVSFSVGAGEAVGIVGESGCGKTVTASAILGLLRGGGRITAGSVRLDDTELTTADAATMRSVRGGRIGWISQDPIASLDPSFTAGHHLVEAIRVHRGGSKAVARQRARELLELVRIPDPERMLRSYPHQLSGGMAQRVGIACALACDPQLVIADEPTTALDVTVQADILQLLRTLQASGTAVILVTHDWGVLADLCQRAVVMYAGEVIEQAPLQELIDRPAHPYTRGLLRSNPHQAVRGEPLPTVRGTVPAPSHWPAGCHFADRCELATSVCRAEPVTLHRVSAERSSRCLRIDQLLPRPDVEQVAGHAR</sequence>
<accession>A0A849AAR7</accession>
<dbReference type="SUPFAM" id="SSF161098">
    <property type="entry name" value="MetI-like"/>
    <property type="match status" value="1"/>
</dbReference>